<dbReference type="AlphaFoldDB" id="A0A7E4VHX1"/>
<dbReference type="InterPro" id="IPR036860">
    <property type="entry name" value="SH2_dom_sf"/>
</dbReference>
<evidence type="ECO:0000259" key="3">
    <source>
        <dbReference type="PROSITE" id="PS50001"/>
    </source>
</evidence>
<dbReference type="SUPFAM" id="SSF55550">
    <property type="entry name" value="SH2 domain"/>
    <property type="match status" value="1"/>
</dbReference>
<dbReference type="PROSITE" id="PS50001">
    <property type="entry name" value="SH2"/>
    <property type="match status" value="1"/>
</dbReference>
<evidence type="ECO:0000256" key="1">
    <source>
        <dbReference type="PROSITE-ProRule" id="PRU00191"/>
    </source>
</evidence>
<feature type="compositionally biased region" description="Polar residues" evidence="2">
    <location>
        <begin position="103"/>
        <end position="116"/>
    </location>
</feature>
<feature type="compositionally biased region" description="Polar residues" evidence="2">
    <location>
        <begin position="171"/>
        <end position="181"/>
    </location>
</feature>
<dbReference type="WBParaSite" id="Pan_g21077.t1">
    <property type="protein sequence ID" value="Pan_g21077.t1"/>
    <property type="gene ID" value="Pan_g21077"/>
</dbReference>
<feature type="region of interest" description="Disordered" evidence="2">
    <location>
        <begin position="210"/>
        <end position="236"/>
    </location>
</feature>
<evidence type="ECO:0000313" key="5">
    <source>
        <dbReference type="WBParaSite" id="Pan_g21077.t1"/>
    </source>
</evidence>
<feature type="domain" description="SH2" evidence="3">
    <location>
        <begin position="288"/>
        <end position="397"/>
    </location>
</feature>
<dbReference type="SMART" id="SM00252">
    <property type="entry name" value="SH2"/>
    <property type="match status" value="1"/>
</dbReference>
<dbReference type="Gene3D" id="3.30.505.10">
    <property type="entry name" value="SH2 domain"/>
    <property type="match status" value="1"/>
</dbReference>
<keyword evidence="4" id="KW-1185">Reference proteome</keyword>
<feature type="region of interest" description="Disordered" evidence="2">
    <location>
        <begin position="168"/>
        <end position="196"/>
    </location>
</feature>
<evidence type="ECO:0000256" key="2">
    <source>
        <dbReference type="SAM" id="MobiDB-lite"/>
    </source>
</evidence>
<accession>A0A7E4VHX1</accession>
<feature type="compositionally biased region" description="Low complexity" evidence="2">
    <location>
        <begin position="127"/>
        <end position="137"/>
    </location>
</feature>
<organism evidence="4 5">
    <name type="scientific">Panagrellus redivivus</name>
    <name type="common">Microworm</name>
    <dbReference type="NCBI Taxonomy" id="6233"/>
    <lineage>
        <taxon>Eukaryota</taxon>
        <taxon>Metazoa</taxon>
        <taxon>Ecdysozoa</taxon>
        <taxon>Nematoda</taxon>
        <taxon>Chromadorea</taxon>
        <taxon>Rhabditida</taxon>
        <taxon>Tylenchina</taxon>
        <taxon>Panagrolaimomorpha</taxon>
        <taxon>Panagrolaimoidea</taxon>
        <taxon>Panagrolaimidae</taxon>
        <taxon>Panagrellus</taxon>
    </lineage>
</organism>
<feature type="compositionally biased region" description="Low complexity" evidence="2">
    <location>
        <begin position="210"/>
        <end position="225"/>
    </location>
</feature>
<dbReference type="CDD" id="cd00173">
    <property type="entry name" value="SH2"/>
    <property type="match status" value="1"/>
</dbReference>
<keyword evidence="1" id="KW-0727">SH2 domain</keyword>
<dbReference type="InterPro" id="IPR000980">
    <property type="entry name" value="SH2"/>
</dbReference>
<reference evidence="4" key="1">
    <citation type="journal article" date="2013" name="Genetics">
        <title>The draft genome and transcriptome of Panagrellus redivivus are shaped by the harsh demands of a free-living lifestyle.</title>
        <authorList>
            <person name="Srinivasan J."/>
            <person name="Dillman A.R."/>
            <person name="Macchietto M.G."/>
            <person name="Heikkinen L."/>
            <person name="Lakso M."/>
            <person name="Fracchia K.M."/>
            <person name="Antoshechkin I."/>
            <person name="Mortazavi A."/>
            <person name="Wong G."/>
            <person name="Sternberg P.W."/>
        </authorList>
    </citation>
    <scope>NUCLEOTIDE SEQUENCE [LARGE SCALE GENOMIC DNA]</scope>
    <source>
        <strain evidence="4">MT8872</strain>
    </source>
</reference>
<sequence>MRLGKRQCTADFKLSQSGKFRPFLVHSIRRVCCVVGKVETRQIAYVTKCEADDGKTSKECHIFRTSNRQQVDEIESVLSSTFQRIVFVDNPLPPLCSSDEASDTTISSGTARSNSLPEVPNPPPIQSSTSDSSGPESPVKKRQMSAAVFFQKFFGTPSRAAMKNVDLENLTDGTDPSTLTPIRSGKTAADRSRKRPVSAVFGQAMRHAASTLTPKKSSTLTYSSTPRPPTMKSGGYRNNLQEIHEHQPVASTRPAPKPEPVLQFDDNIGEFVFPIGEFMDDQLQRLAYFCRNPNRFEVYSALQQMPEGAFVLRYSESRRRCLALSVRVPDAVDTHGTRVAHYLIVRNEQGFRLHGSQRHFTSLPMLITHYTVLPELLPCRLIFVEWDKALLRGRTPVYHGRLVNLDDRSDYSTPIGLENLTALRSPMKKVPRRCSLDFSQL</sequence>
<dbReference type="CDD" id="cd00934">
    <property type="entry name" value="PTB"/>
    <property type="match status" value="1"/>
</dbReference>
<dbReference type="Pfam" id="PF00017">
    <property type="entry name" value="SH2"/>
    <property type="match status" value="1"/>
</dbReference>
<dbReference type="PANTHER" id="PTHR15832:SF2">
    <property type="entry name" value="SH2 DOMAIN-CONTAINING PROTEIN"/>
    <property type="match status" value="1"/>
</dbReference>
<feature type="region of interest" description="Disordered" evidence="2">
    <location>
        <begin position="97"/>
        <end position="142"/>
    </location>
</feature>
<evidence type="ECO:0000313" key="4">
    <source>
        <dbReference type="Proteomes" id="UP000492821"/>
    </source>
</evidence>
<dbReference type="PANTHER" id="PTHR15832">
    <property type="entry name" value="SHC (SRC HOMOLOGY DOMAIN C-TERMINAL) ADAPTOR HOMOLOG"/>
    <property type="match status" value="1"/>
</dbReference>
<reference evidence="5" key="2">
    <citation type="submission" date="2020-10" db="UniProtKB">
        <authorList>
            <consortium name="WormBaseParasite"/>
        </authorList>
    </citation>
    <scope>IDENTIFICATION</scope>
</reference>
<name>A0A7E4VHX1_PANRE</name>
<proteinExistence type="predicted"/>
<protein>
    <submittedName>
        <fullName evidence="5">SH2 domain-containing protein</fullName>
    </submittedName>
</protein>
<dbReference type="Proteomes" id="UP000492821">
    <property type="component" value="Unassembled WGS sequence"/>
</dbReference>